<dbReference type="PROSITE" id="PS00237">
    <property type="entry name" value="G_PROTEIN_RECEP_F1_1"/>
    <property type="match status" value="1"/>
</dbReference>
<protein>
    <recommendedName>
        <fullName evidence="10">G-protein coupled receptors family 1 profile domain-containing protein</fullName>
    </recommendedName>
</protein>
<dbReference type="GO" id="GO:0004930">
    <property type="term" value="F:G protein-coupled receptor activity"/>
    <property type="evidence" value="ECO:0007669"/>
    <property type="project" value="UniProtKB-KW"/>
</dbReference>
<feature type="transmembrane region" description="Helical" evidence="9">
    <location>
        <begin position="105"/>
        <end position="127"/>
    </location>
</feature>
<accession>A0A9D4C6E6</accession>
<evidence type="ECO:0000313" key="12">
    <source>
        <dbReference type="Proteomes" id="UP000828390"/>
    </source>
</evidence>
<name>A0A9D4C6E6_DREPO</name>
<evidence type="ECO:0000256" key="4">
    <source>
        <dbReference type="ARBA" id="ARBA00023040"/>
    </source>
</evidence>
<keyword evidence="7 8" id="KW-0807">Transducer</keyword>
<organism evidence="11 12">
    <name type="scientific">Dreissena polymorpha</name>
    <name type="common">Zebra mussel</name>
    <name type="synonym">Mytilus polymorpha</name>
    <dbReference type="NCBI Taxonomy" id="45954"/>
    <lineage>
        <taxon>Eukaryota</taxon>
        <taxon>Metazoa</taxon>
        <taxon>Spiralia</taxon>
        <taxon>Lophotrochozoa</taxon>
        <taxon>Mollusca</taxon>
        <taxon>Bivalvia</taxon>
        <taxon>Autobranchia</taxon>
        <taxon>Heteroconchia</taxon>
        <taxon>Euheterodonta</taxon>
        <taxon>Imparidentia</taxon>
        <taxon>Neoheterodontei</taxon>
        <taxon>Myida</taxon>
        <taxon>Dreissenoidea</taxon>
        <taxon>Dreissenidae</taxon>
        <taxon>Dreissena</taxon>
    </lineage>
</organism>
<reference evidence="11" key="2">
    <citation type="submission" date="2020-11" db="EMBL/GenBank/DDBJ databases">
        <authorList>
            <person name="McCartney M.A."/>
            <person name="Auch B."/>
            <person name="Kono T."/>
            <person name="Mallez S."/>
            <person name="Becker A."/>
            <person name="Gohl D.M."/>
            <person name="Silverstein K.A.T."/>
            <person name="Koren S."/>
            <person name="Bechman K.B."/>
            <person name="Herman A."/>
            <person name="Abrahante J.E."/>
            <person name="Garbe J."/>
        </authorList>
    </citation>
    <scope>NUCLEOTIDE SEQUENCE</scope>
    <source>
        <strain evidence="11">Duluth1</strain>
        <tissue evidence="11">Whole animal</tissue>
    </source>
</reference>
<feature type="transmembrane region" description="Helical" evidence="9">
    <location>
        <begin position="61"/>
        <end position="85"/>
    </location>
</feature>
<dbReference type="GO" id="GO:0005886">
    <property type="term" value="C:plasma membrane"/>
    <property type="evidence" value="ECO:0007669"/>
    <property type="project" value="TreeGrafter"/>
</dbReference>
<evidence type="ECO:0000256" key="8">
    <source>
        <dbReference type="RuleBase" id="RU000688"/>
    </source>
</evidence>
<feature type="transmembrane region" description="Helical" evidence="9">
    <location>
        <begin position="234"/>
        <end position="255"/>
    </location>
</feature>
<evidence type="ECO:0000259" key="10">
    <source>
        <dbReference type="PROSITE" id="PS50262"/>
    </source>
</evidence>
<dbReference type="PROSITE" id="PS50262">
    <property type="entry name" value="G_PROTEIN_RECEP_F1_2"/>
    <property type="match status" value="1"/>
</dbReference>
<dbReference type="Pfam" id="PF00001">
    <property type="entry name" value="7tm_1"/>
    <property type="match status" value="1"/>
</dbReference>
<evidence type="ECO:0000256" key="1">
    <source>
        <dbReference type="ARBA" id="ARBA00004141"/>
    </source>
</evidence>
<dbReference type="Proteomes" id="UP000828390">
    <property type="component" value="Unassembled WGS sequence"/>
</dbReference>
<proteinExistence type="inferred from homology"/>
<keyword evidence="2 8" id="KW-0812">Transmembrane</keyword>
<feature type="domain" description="G-protein coupled receptors family 1 profile" evidence="10">
    <location>
        <begin position="3"/>
        <end position="297"/>
    </location>
</feature>
<dbReference type="PANTHER" id="PTHR24243:SF230">
    <property type="entry name" value="G-PROTEIN COUPLED RECEPTORS FAMILY 1 PROFILE DOMAIN-CONTAINING PROTEIN"/>
    <property type="match status" value="1"/>
</dbReference>
<evidence type="ECO:0000256" key="7">
    <source>
        <dbReference type="ARBA" id="ARBA00023224"/>
    </source>
</evidence>
<evidence type="ECO:0000256" key="9">
    <source>
        <dbReference type="SAM" id="Phobius"/>
    </source>
</evidence>
<keyword evidence="12" id="KW-1185">Reference proteome</keyword>
<gene>
    <name evidence="11" type="ORF">DPMN_060750</name>
</gene>
<feature type="transmembrane region" description="Helical" evidence="9">
    <location>
        <begin position="147"/>
        <end position="171"/>
    </location>
</feature>
<evidence type="ECO:0000256" key="2">
    <source>
        <dbReference type="ARBA" id="ARBA00022692"/>
    </source>
</evidence>
<evidence type="ECO:0000256" key="6">
    <source>
        <dbReference type="ARBA" id="ARBA00023170"/>
    </source>
</evidence>
<dbReference type="EMBL" id="JAIWYP010000013">
    <property type="protein sequence ID" value="KAH3717954.1"/>
    <property type="molecule type" value="Genomic_DNA"/>
</dbReference>
<keyword evidence="6 8" id="KW-0675">Receptor</keyword>
<sequence length="352" mass="40429">MVGNTLSLLVFCTRRMRRSAYSVFLAALAAADNTFLLGLLATLVNESMYAILTTNVSCRLLIFTTYVASFLSVWFIVGFTCERYIAIKFPLKRSFICSVTREKVVVMILTTFACLMYIFSFWTTVAMPFGNEIHCTYNGEYFNVLKVATWMDTCITILIPFLSIMGLNSLLVQSIMVNNKKTAKYGQARSGARKAALPPSFRDAGHRKDTDWRIDCIRRTSRRILRNTKPQGRVTRTLLSVSLTFIFLNLPSHVLRLYSLICTEMKQYEMVSVEFLFFLELSQMLFYATFGCNFFIYTLYGKNFKRSLLILLRCKSTIHEERKRLLKQFSLMDTSKTAPLRSGEHRIASNGL</sequence>
<keyword evidence="4 8" id="KW-0297">G-protein coupled receptor</keyword>
<keyword evidence="5 9" id="KW-0472">Membrane</keyword>
<reference evidence="11" key="1">
    <citation type="journal article" date="2019" name="bioRxiv">
        <title>The Genome of the Zebra Mussel, Dreissena polymorpha: A Resource for Invasive Species Research.</title>
        <authorList>
            <person name="McCartney M.A."/>
            <person name="Auch B."/>
            <person name="Kono T."/>
            <person name="Mallez S."/>
            <person name="Zhang Y."/>
            <person name="Obille A."/>
            <person name="Becker A."/>
            <person name="Abrahante J.E."/>
            <person name="Garbe J."/>
            <person name="Badalamenti J.P."/>
            <person name="Herman A."/>
            <person name="Mangelson H."/>
            <person name="Liachko I."/>
            <person name="Sullivan S."/>
            <person name="Sone E.D."/>
            <person name="Koren S."/>
            <person name="Silverstein K.A.T."/>
            <person name="Beckman K.B."/>
            <person name="Gohl D.M."/>
        </authorList>
    </citation>
    <scope>NUCLEOTIDE SEQUENCE</scope>
    <source>
        <strain evidence="11">Duluth1</strain>
        <tissue evidence="11">Whole animal</tissue>
    </source>
</reference>
<evidence type="ECO:0000256" key="5">
    <source>
        <dbReference type="ARBA" id="ARBA00023136"/>
    </source>
</evidence>
<dbReference type="CDD" id="cd14978">
    <property type="entry name" value="7tmA_FMRFamide_R-like"/>
    <property type="match status" value="1"/>
</dbReference>
<comment type="subcellular location">
    <subcellularLocation>
        <location evidence="1">Membrane</location>
        <topology evidence="1">Multi-pass membrane protein</topology>
    </subcellularLocation>
</comment>
<comment type="caution">
    <text evidence="11">The sequence shown here is derived from an EMBL/GenBank/DDBJ whole genome shotgun (WGS) entry which is preliminary data.</text>
</comment>
<feature type="transmembrane region" description="Helical" evidence="9">
    <location>
        <begin position="21"/>
        <end position="41"/>
    </location>
</feature>
<feature type="transmembrane region" description="Helical" evidence="9">
    <location>
        <begin position="275"/>
        <end position="300"/>
    </location>
</feature>
<dbReference type="InterPro" id="IPR000276">
    <property type="entry name" value="GPCR_Rhodpsn"/>
</dbReference>
<dbReference type="SUPFAM" id="SSF81321">
    <property type="entry name" value="Family A G protein-coupled receptor-like"/>
    <property type="match status" value="1"/>
</dbReference>
<evidence type="ECO:0000313" key="11">
    <source>
        <dbReference type="EMBL" id="KAH3717954.1"/>
    </source>
</evidence>
<dbReference type="PRINTS" id="PR00237">
    <property type="entry name" value="GPCRRHODOPSN"/>
</dbReference>
<keyword evidence="3 9" id="KW-1133">Transmembrane helix</keyword>
<dbReference type="AlphaFoldDB" id="A0A9D4C6E6"/>
<comment type="similarity">
    <text evidence="8">Belongs to the G-protein coupled receptor 1 family.</text>
</comment>
<evidence type="ECO:0000256" key="3">
    <source>
        <dbReference type="ARBA" id="ARBA00022989"/>
    </source>
</evidence>
<dbReference type="PANTHER" id="PTHR24243">
    <property type="entry name" value="G-PROTEIN COUPLED RECEPTOR"/>
    <property type="match status" value="1"/>
</dbReference>
<dbReference type="Gene3D" id="1.20.1070.10">
    <property type="entry name" value="Rhodopsin 7-helix transmembrane proteins"/>
    <property type="match status" value="1"/>
</dbReference>
<dbReference type="InterPro" id="IPR017452">
    <property type="entry name" value="GPCR_Rhodpsn_7TM"/>
</dbReference>